<evidence type="ECO:0000256" key="4">
    <source>
        <dbReference type="RuleBase" id="RU003946"/>
    </source>
</evidence>
<keyword evidence="5" id="KW-0732">Signal</keyword>
<name>A0A9D1LAK3_9CLOT</name>
<feature type="binding site" evidence="3">
    <location>
        <position position="386"/>
    </location>
    <ligand>
        <name>Zn(2+)</name>
        <dbReference type="ChEBI" id="CHEBI:29105"/>
        <label>2</label>
    </ligand>
</feature>
<dbReference type="GO" id="GO:0004035">
    <property type="term" value="F:alkaline phosphatase activity"/>
    <property type="evidence" value="ECO:0007669"/>
    <property type="project" value="TreeGrafter"/>
</dbReference>
<dbReference type="Pfam" id="PF00245">
    <property type="entry name" value="Alk_phosphatase"/>
    <property type="match status" value="2"/>
</dbReference>
<dbReference type="PANTHER" id="PTHR11596">
    <property type="entry name" value="ALKALINE PHOSPHATASE"/>
    <property type="match status" value="1"/>
</dbReference>
<dbReference type="PANTHER" id="PTHR11596:SF5">
    <property type="entry name" value="ALKALINE PHOSPHATASE"/>
    <property type="match status" value="1"/>
</dbReference>
<dbReference type="Proteomes" id="UP000824089">
    <property type="component" value="Unassembled WGS sequence"/>
</dbReference>
<dbReference type="CDD" id="cd16012">
    <property type="entry name" value="ALP"/>
    <property type="match status" value="1"/>
</dbReference>
<accession>A0A9D1LAK3</accession>
<reference evidence="6" key="1">
    <citation type="submission" date="2020-10" db="EMBL/GenBank/DDBJ databases">
        <authorList>
            <person name="Gilroy R."/>
        </authorList>
    </citation>
    <scope>NUCLEOTIDE SEQUENCE</scope>
    <source>
        <strain evidence="6">CHK195-4489</strain>
    </source>
</reference>
<evidence type="ECO:0000313" key="7">
    <source>
        <dbReference type="Proteomes" id="UP000824089"/>
    </source>
</evidence>
<feature type="binding site" evidence="3">
    <location>
        <position position="70"/>
    </location>
    <ligand>
        <name>Mg(2+)</name>
        <dbReference type="ChEBI" id="CHEBI:18420"/>
    </ligand>
</feature>
<dbReference type="EMBL" id="DVMM01000067">
    <property type="protein sequence ID" value="HIU29332.1"/>
    <property type="molecule type" value="Genomic_DNA"/>
</dbReference>
<sequence length="435" mass="47032">MNRILRSVCVFTLAAALLFAWGCGASPQNGEATNPPASSIAPAKETIDYLNELGHIEFTQAKNVLLFIGDGMGMNHIKATDAITGGNYDGKLAIEYLTNQGTVITLCNEGEPDSASGGTALACGYKSNRKYLGLNIKREEIRNVVELANSMGKKTGVVTNESIVDATPAAFTIHAPNRDDESNIAKLQIETSAADIIIGGGKAMYDKALEDSAYRQMLLDHQITYATTWEEVEAYNNEGRLIATLTEDYFEKAEEASPTLAQMTEKALSLLSGTEEGFFLLVEGGAMDESAHVSDVMELTRQMLAFDDAVSLGIRFAAEHPDTIVIVTADHDTGGLQPKEQADPYVTAHRAEYHTSEMLKYEAALQEENPEVDLAALPYRFTTIAHTTNNVQIFAIGYGTEIFNGKTVQSFEIGKFIGAALGDESFGAQNKNGLQ</sequence>
<organism evidence="6 7">
    <name type="scientific">Candidatus Egerieisoma faecipullorum</name>
    <dbReference type="NCBI Taxonomy" id="2840963"/>
    <lineage>
        <taxon>Bacteria</taxon>
        <taxon>Bacillati</taxon>
        <taxon>Bacillota</taxon>
        <taxon>Clostridia</taxon>
        <taxon>Eubacteriales</taxon>
        <taxon>Clostridiaceae</taxon>
        <taxon>Clostridiaceae incertae sedis</taxon>
        <taxon>Candidatus Egerieisoma</taxon>
    </lineage>
</organism>
<gene>
    <name evidence="6" type="ORF">IAD50_03425</name>
</gene>
<keyword evidence="3" id="KW-0460">Magnesium</keyword>
<feature type="binding site" evidence="3">
    <location>
        <position position="292"/>
    </location>
    <ligand>
        <name>Zn(2+)</name>
        <dbReference type="ChEBI" id="CHEBI:29105"/>
        <label>2</label>
    </ligand>
</feature>
<feature type="binding site" evidence="3">
    <location>
        <position position="288"/>
    </location>
    <ligand>
        <name>Zn(2+)</name>
        <dbReference type="ChEBI" id="CHEBI:29105"/>
        <label>2</label>
    </ligand>
</feature>
<comment type="similarity">
    <text evidence="4">Belongs to the alkaline phosphatase family.</text>
</comment>
<dbReference type="SMART" id="SM00098">
    <property type="entry name" value="alkPPc"/>
    <property type="match status" value="1"/>
</dbReference>
<feature type="binding site" evidence="3">
    <location>
        <position position="167"/>
    </location>
    <ligand>
        <name>Mg(2+)</name>
        <dbReference type="ChEBI" id="CHEBI:18420"/>
    </ligand>
</feature>
<comment type="caution">
    <text evidence="6">The sequence shown here is derived from an EMBL/GenBank/DDBJ whole genome shotgun (WGS) entry which is preliminary data.</text>
</comment>
<dbReference type="InterPro" id="IPR001952">
    <property type="entry name" value="Alkaline_phosphatase"/>
</dbReference>
<comment type="cofactor">
    <cofactor evidence="3">
        <name>Mg(2+)</name>
        <dbReference type="ChEBI" id="CHEBI:18420"/>
    </cofactor>
    <text evidence="3">Binds 1 Mg(2+) ion.</text>
</comment>
<evidence type="ECO:0000256" key="2">
    <source>
        <dbReference type="PIRSR" id="PIRSR601952-1"/>
    </source>
</evidence>
<dbReference type="PRINTS" id="PR00113">
    <property type="entry name" value="ALKPHPHTASE"/>
</dbReference>
<evidence type="ECO:0000313" key="6">
    <source>
        <dbReference type="EMBL" id="HIU29332.1"/>
    </source>
</evidence>
<feature type="signal peptide" evidence="5">
    <location>
        <begin position="1"/>
        <end position="25"/>
    </location>
</feature>
<evidence type="ECO:0000256" key="5">
    <source>
        <dbReference type="SAM" id="SignalP"/>
    </source>
</evidence>
<comment type="cofactor">
    <cofactor evidence="3">
        <name>Zn(2+)</name>
        <dbReference type="ChEBI" id="CHEBI:29105"/>
    </cofactor>
    <text evidence="3">Binds 2 Zn(2+) ions.</text>
</comment>
<feature type="binding site" evidence="3">
    <location>
        <position position="283"/>
    </location>
    <ligand>
        <name>Mg(2+)</name>
        <dbReference type="ChEBI" id="CHEBI:18420"/>
    </ligand>
</feature>
<keyword evidence="1" id="KW-0597">Phosphoprotein</keyword>
<dbReference type="Gene3D" id="3.40.720.10">
    <property type="entry name" value="Alkaline Phosphatase, subunit A"/>
    <property type="match status" value="1"/>
</dbReference>
<feature type="chain" id="PRO_5038910512" evidence="5">
    <location>
        <begin position="26"/>
        <end position="435"/>
    </location>
</feature>
<evidence type="ECO:0000256" key="1">
    <source>
        <dbReference type="ARBA" id="ARBA00022553"/>
    </source>
</evidence>
<feature type="active site" description="Phosphoserine intermediate" evidence="2">
    <location>
        <position position="114"/>
    </location>
</feature>
<feature type="binding site" evidence="3">
    <location>
        <position position="330"/>
    </location>
    <ligand>
        <name>Zn(2+)</name>
        <dbReference type="ChEBI" id="CHEBI:29105"/>
        <label>2</label>
    </ligand>
</feature>
<feature type="binding site" evidence="3">
    <location>
        <position position="165"/>
    </location>
    <ligand>
        <name>Mg(2+)</name>
        <dbReference type="ChEBI" id="CHEBI:18420"/>
    </ligand>
</feature>
<dbReference type="SUPFAM" id="SSF53649">
    <property type="entry name" value="Alkaline phosphatase-like"/>
    <property type="match status" value="1"/>
</dbReference>
<dbReference type="GO" id="GO:0046872">
    <property type="term" value="F:metal ion binding"/>
    <property type="evidence" value="ECO:0007669"/>
    <property type="project" value="UniProtKB-KW"/>
</dbReference>
<proteinExistence type="inferred from homology"/>
<feature type="binding site" evidence="3">
    <location>
        <position position="331"/>
    </location>
    <ligand>
        <name>Zn(2+)</name>
        <dbReference type="ChEBI" id="CHEBI:29105"/>
        <label>2</label>
    </ligand>
</feature>
<evidence type="ECO:0000256" key="3">
    <source>
        <dbReference type="PIRSR" id="PIRSR601952-2"/>
    </source>
</evidence>
<dbReference type="InterPro" id="IPR017850">
    <property type="entry name" value="Alkaline_phosphatase_core_sf"/>
</dbReference>
<dbReference type="AlphaFoldDB" id="A0A9D1LAK3"/>
<feature type="binding site" evidence="3">
    <location>
        <position position="70"/>
    </location>
    <ligand>
        <name>Zn(2+)</name>
        <dbReference type="ChEBI" id="CHEBI:29105"/>
        <label>2</label>
    </ligand>
</feature>
<protein>
    <submittedName>
        <fullName evidence="6">Alkaline phosphatase</fullName>
    </submittedName>
</protein>
<reference evidence="6" key="2">
    <citation type="journal article" date="2021" name="PeerJ">
        <title>Extensive microbial diversity within the chicken gut microbiome revealed by metagenomics and culture.</title>
        <authorList>
            <person name="Gilroy R."/>
            <person name="Ravi A."/>
            <person name="Getino M."/>
            <person name="Pursley I."/>
            <person name="Horton D.L."/>
            <person name="Alikhan N.F."/>
            <person name="Baker D."/>
            <person name="Gharbi K."/>
            <person name="Hall N."/>
            <person name="Watson M."/>
            <person name="Adriaenssens E.M."/>
            <person name="Foster-Nyarko E."/>
            <person name="Jarju S."/>
            <person name="Secka A."/>
            <person name="Antonio M."/>
            <person name="Oren A."/>
            <person name="Chaudhuri R.R."/>
            <person name="La Ragione R."/>
            <person name="Hildebrand F."/>
            <person name="Pallen M.J."/>
        </authorList>
    </citation>
    <scope>NUCLEOTIDE SEQUENCE</scope>
    <source>
        <strain evidence="6">CHK195-4489</strain>
    </source>
</reference>
<keyword evidence="3" id="KW-0479">Metal-binding</keyword>
<keyword evidence="3" id="KW-0862">Zinc</keyword>